<dbReference type="RefSeq" id="WP_188086546.1">
    <property type="nucleotide sequence ID" value="NZ_JACVFC010000001.1"/>
</dbReference>
<protein>
    <submittedName>
        <fullName evidence="4">Glycosyltransferase family 4 protein</fullName>
    </submittedName>
</protein>
<keyword evidence="1" id="KW-0808">Transferase</keyword>
<dbReference type="CDD" id="cd03809">
    <property type="entry name" value="GT4_MtfB-like"/>
    <property type="match status" value="1"/>
</dbReference>
<dbReference type="Pfam" id="PF00534">
    <property type="entry name" value="Glycos_transf_1"/>
    <property type="match status" value="1"/>
</dbReference>
<evidence type="ECO:0000259" key="3">
    <source>
        <dbReference type="Pfam" id="PF13439"/>
    </source>
</evidence>
<evidence type="ECO:0000313" key="4">
    <source>
        <dbReference type="EMBL" id="MBC9929415.1"/>
    </source>
</evidence>
<reference evidence="4 5" key="1">
    <citation type="submission" date="2020-09" db="EMBL/GenBank/DDBJ databases">
        <title>Genome sequences of type strains of Chitinophaga qingshengii and Chitinophaga varians.</title>
        <authorList>
            <person name="Kittiwongwattana C."/>
        </authorList>
    </citation>
    <scope>NUCLEOTIDE SEQUENCE [LARGE SCALE GENOMIC DNA]</scope>
    <source>
        <strain evidence="4 5">JCM 30026</strain>
    </source>
</reference>
<dbReference type="EMBL" id="JACVFC010000001">
    <property type="protein sequence ID" value="MBC9929415.1"/>
    <property type="molecule type" value="Genomic_DNA"/>
</dbReference>
<dbReference type="Pfam" id="PF13439">
    <property type="entry name" value="Glyco_transf_4"/>
    <property type="match status" value="1"/>
</dbReference>
<accession>A0ABR7THG4</accession>
<feature type="domain" description="Glycosyltransferase subfamily 4-like N-terminal" evidence="3">
    <location>
        <begin position="16"/>
        <end position="171"/>
    </location>
</feature>
<keyword evidence="5" id="KW-1185">Reference proteome</keyword>
<dbReference type="Gene3D" id="3.40.50.2000">
    <property type="entry name" value="Glycogen Phosphorylase B"/>
    <property type="match status" value="2"/>
</dbReference>
<dbReference type="PANTHER" id="PTHR46401">
    <property type="entry name" value="GLYCOSYLTRANSFERASE WBBK-RELATED"/>
    <property type="match status" value="1"/>
</dbReference>
<sequence length="371" mass="41805">MKIYLDNIVFSIQQAGGVSAYWHELLKGVCHSGLPVYLLNVNPASTNVFERQIPYQQWPCIQESILPRKVLRYLPLRCRLPARSIFHGGYLRVSPQKDVLNILTVHDFAHERKLSTAFPRGLVNIRQKAYGIRKADGIICISDSTRRELLHFYPHTDPDKITVIHHGISDDFFPYVLPVPPGLRPPFIQQPFVLYVGGRHHYKNFSAAVKTVALLPPEYRLVAVGGGPATKAEKTLLQQFIPGRYQLFPVVNTPELNYLYNQAFCLLYPSVYEGFGFPPGEAMKAGCPVVGCRCTSVPEVVGDAGLLTTTPDAAAFAACIRSLESAPLRQELVDKGYRQAALFSWKKTIAATIRFYHHCWNHKFSEHEYPV</sequence>
<proteinExistence type="predicted"/>
<dbReference type="Proteomes" id="UP000659124">
    <property type="component" value="Unassembled WGS sequence"/>
</dbReference>
<evidence type="ECO:0000259" key="2">
    <source>
        <dbReference type="Pfam" id="PF00534"/>
    </source>
</evidence>
<dbReference type="InterPro" id="IPR028098">
    <property type="entry name" value="Glyco_trans_4-like_N"/>
</dbReference>
<dbReference type="InterPro" id="IPR001296">
    <property type="entry name" value="Glyco_trans_1"/>
</dbReference>
<organism evidence="4 5">
    <name type="scientific">Chitinophaga qingshengii</name>
    <dbReference type="NCBI Taxonomy" id="1569794"/>
    <lineage>
        <taxon>Bacteria</taxon>
        <taxon>Pseudomonadati</taxon>
        <taxon>Bacteroidota</taxon>
        <taxon>Chitinophagia</taxon>
        <taxon>Chitinophagales</taxon>
        <taxon>Chitinophagaceae</taxon>
        <taxon>Chitinophaga</taxon>
    </lineage>
</organism>
<gene>
    <name evidence="4" type="ORF">ICL07_03460</name>
</gene>
<feature type="domain" description="Glycosyl transferase family 1" evidence="2">
    <location>
        <begin position="190"/>
        <end position="337"/>
    </location>
</feature>
<dbReference type="PANTHER" id="PTHR46401:SF2">
    <property type="entry name" value="GLYCOSYLTRANSFERASE WBBK-RELATED"/>
    <property type="match status" value="1"/>
</dbReference>
<name>A0ABR7THG4_9BACT</name>
<evidence type="ECO:0000256" key="1">
    <source>
        <dbReference type="ARBA" id="ARBA00022679"/>
    </source>
</evidence>
<dbReference type="SUPFAM" id="SSF53756">
    <property type="entry name" value="UDP-Glycosyltransferase/glycogen phosphorylase"/>
    <property type="match status" value="1"/>
</dbReference>
<comment type="caution">
    <text evidence="4">The sequence shown here is derived from an EMBL/GenBank/DDBJ whole genome shotgun (WGS) entry which is preliminary data.</text>
</comment>
<evidence type="ECO:0000313" key="5">
    <source>
        <dbReference type="Proteomes" id="UP000659124"/>
    </source>
</evidence>